<dbReference type="STRING" id="1132855.GCA_000384255_02453"/>
<reference evidence="2 3" key="1">
    <citation type="journal article" date="2018" name="Nat. Biotechnol.">
        <title>A standardized bacterial taxonomy based on genome phylogeny substantially revises the tree of life.</title>
        <authorList>
            <person name="Parks D.H."/>
            <person name="Chuvochina M."/>
            <person name="Waite D.W."/>
            <person name="Rinke C."/>
            <person name="Skarshewski A."/>
            <person name="Chaumeil P.A."/>
            <person name="Hugenholtz P."/>
        </authorList>
    </citation>
    <scope>NUCLEOTIDE SEQUENCE [LARGE SCALE GENOMIC DNA]</scope>
    <source>
        <strain evidence="2">UBA9958</strain>
    </source>
</reference>
<dbReference type="Pfam" id="PF05368">
    <property type="entry name" value="NmrA"/>
    <property type="match status" value="1"/>
</dbReference>
<dbReference type="InterPro" id="IPR036291">
    <property type="entry name" value="NAD(P)-bd_dom_sf"/>
</dbReference>
<protein>
    <submittedName>
        <fullName evidence="2">NAD(P)-dependent oxidoreductase</fullName>
    </submittedName>
</protein>
<dbReference type="SUPFAM" id="SSF51735">
    <property type="entry name" value="NAD(P)-binding Rossmann-fold domains"/>
    <property type="match status" value="1"/>
</dbReference>
<dbReference type="Proteomes" id="UP000264313">
    <property type="component" value="Unassembled WGS sequence"/>
</dbReference>
<evidence type="ECO:0000313" key="2">
    <source>
        <dbReference type="EMBL" id="HBA08782.1"/>
    </source>
</evidence>
<accession>A0A351R9R1</accession>
<dbReference type="PANTHER" id="PTHR43162:SF1">
    <property type="entry name" value="PRESTALK A DIFFERENTIATION PROTEIN A"/>
    <property type="match status" value="1"/>
</dbReference>
<dbReference type="EMBL" id="DNAA01000092">
    <property type="protein sequence ID" value="HBA08782.1"/>
    <property type="molecule type" value="Genomic_DNA"/>
</dbReference>
<gene>
    <name evidence="2" type="ORF">DCW48_03830</name>
</gene>
<evidence type="ECO:0000259" key="1">
    <source>
        <dbReference type="Pfam" id="PF05368"/>
    </source>
</evidence>
<feature type="domain" description="NmrA-like" evidence="1">
    <location>
        <begin position="3"/>
        <end position="262"/>
    </location>
</feature>
<evidence type="ECO:0000313" key="3">
    <source>
        <dbReference type="Proteomes" id="UP000264313"/>
    </source>
</evidence>
<dbReference type="PANTHER" id="PTHR43162">
    <property type="match status" value="1"/>
</dbReference>
<dbReference type="Gene3D" id="3.40.50.720">
    <property type="entry name" value="NAD(P)-binding Rossmann-like Domain"/>
    <property type="match status" value="1"/>
</dbReference>
<sequence>MTQETILIVGAAGNNGVAAIEALVNKNDRNIKVVAGVRSASKATQLKERFPTIETAIFDLDEPATLKPAFEGVTKVYIIPGNVENRAEHAKNTVDAAVAAGTVNQIVLLSVVGAEWEAILFAKQFRQAEKYLEASGLPWTHLRTIWFQDNFFGWADGVKSGKLYFGIRDGKLAPLNVQDIGEAAAVTLTTLGHTNKAYNLTGPELLSGSDIAAVFSRVTGHSVDYVSPDEDTTYASLTGSGWPEWQAKGVLELFEVFASNQAAVVTTDGEALLGRPLTRFEDFITANKAAFI</sequence>
<dbReference type="CDD" id="cd05269">
    <property type="entry name" value="TMR_SDR_a"/>
    <property type="match status" value="1"/>
</dbReference>
<dbReference type="InterPro" id="IPR051604">
    <property type="entry name" value="Ergot_Alk_Oxidoreductase"/>
</dbReference>
<proteinExistence type="predicted"/>
<organism evidence="2 3">
    <name type="scientific">Methylotenera mobilis</name>
    <dbReference type="NCBI Taxonomy" id="359408"/>
    <lineage>
        <taxon>Bacteria</taxon>
        <taxon>Pseudomonadati</taxon>
        <taxon>Pseudomonadota</taxon>
        <taxon>Betaproteobacteria</taxon>
        <taxon>Nitrosomonadales</taxon>
        <taxon>Methylophilaceae</taxon>
        <taxon>Methylotenera</taxon>
    </lineage>
</organism>
<comment type="caution">
    <text evidence="2">The sequence shown here is derived from an EMBL/GenBank/DDBJ whole genome shotgun (WGS) entry which is preliminary data.</text>
</comment>
<dbReference type="AlphaFoldDB" id="A0A351R9R1"/>
<name>A0A351R9R1_9PROT</name>
<dbReference type="InterPro" id="IPR008030">
    <property type="entry name" value="NmrA-like"/>
</dbReference>
<dbReference type="Gene3D" id="3.90.25.10">
    <property type="entry name" value="UDP-galactose 4-epimerase, domain 1"/>
    <property type="match status" value="1"/>
</dbReference>